<evidence type="ECO:0000259" key="2">
    <source>
        <dbReference type="PROSITE" id="PS50937"/>
    </source>
</evidence>
<dbReference type="CDD" id="cd00592">
    <property type="entry name" value="HTH_MerR-like"/>
    <property type="match status" value="1"/>
</dbReference>
<dbReference type="Pfam" id="PF13411">
    <property type="entry name" value="MerR_1"/>
    <property type="match status" value="1"/>
</dbReference>
<dbReference type="Gene3D" id="1.10.1660.10">
    <property type="match status" value="1"/>
</dbReference>
<dbReference type="Proteomes" id="UP001247307">
    <property type="component" value="Unassembled WGS sequence"/>
</dbReference>
<accession>A0AAE3YFL6</accession>
<dbReference type="PANTHER" id="PTHR30204:SF89">
    <property type="entry name" value="HTH MERR-TYPE DOMAIN-CONTAINING PROTEIN"/>
    <property type="match status" value="1"/>
</dbReference>
<evidence type="ECO:0000313" key="4">
    <source>
        <dbReference type="Proteomes" id="UP001247307"/>
    </source>
</evidence>
<organism evidence="3 4">
    <name type="scientific">Falsarthrobacter nasiphocae</name>
    <dbReference type="NCBI Taxonomy" id="189863"/>
    <lineage>
        <taxon>Bacteria</taxon>
        <taxon>Bacillati</taxon>
        <taxon>Actinomycetota</taxon>
        <taxon>Actinomycetes</taxon>
        <taxon>Micrococcales</taxon>
        <taxon>Micrococcaceae</taxon>
        <taxon>Falsarthrobacter</taxon>
    </lineage>
</organism>
<name>A0AAE3YFL6_9MICC</name>
<comment type="caution">
    <text evidence="3">The sequence shown here is derived from an EMBL/GenBank/DDBJ whole genome shotgun (WGS) entry which is preliminary data.</text>
</comment>
<keyword evidence="4" id="KW-1185">Reference proteome</keyword>
<dbReference type="PANTHER" id="PTHR30204">
    <property type="entry name" value="REDOX-CYCLING DRUG-SENSING TRANSCRIPTIONAL ACTIVATOR SOXR"/>
    <property type="match status" value="1"/>
</dbReference>
<dbReference type="InterPro" id="IPR000551">
    <property type="entry name" value="MerR-type_HTH_dom"/>
</dbReference>
<feature type="domain" description="HTH merR-type" evidence="2">
    <location>
        <begin position="32"/>
        <end position="94"/>
    </location>
</feature>
<dbReference type="GO" id="GO:0003700">
    <property type="term" value="F:DNA-binding transcription factor activity"/>
    <property type="evidence" value="ECO:0007669"/>
    <property type="project" value="InterPro"/>
</dbReference>
<dbReference type="InterPro" id="IPR047057">
    <property type="entry name" value="MerR_fam"/>
</dbReference>
<reference evidence="3" key="1">
    <citation type="submission" date="2023-07" db="EMBL/GenBank/DDBJ databases">
        <title>Sequencing the genomes of 1000 actinobacteria strains.</title>
        <authorList>
            <person name="Klenk H.-P."/>
        </authorList>
    </citation>
    <scope>NUCLEOTIDE SEQUENCE</scope>
    <source>
        <strain evidence="3">DSM 13988</strain>
    </source>
</reference>
<proteinExistence type="predicted"/>
<protein>
    <submittedName>
        <fullName evidence="3">DNA-binding transcriptional MerR regulator</fullName>
    </submittedName>
</protein>
<dbReference type="InterPro" id="IPR009061">
    <property type="entry name" value="DNA-bd_dom_put_sf"/>
</dbReference>
<keyword evidence="1 3" id="KW-0238">DNA-binding</keyword>
<sequence>MATNARRSPAAASAPSRAVVLNIGEVLAELDAEFPQVSASKIRFLEDKGLITPQRTPAGYRKYTASDVERLRFILALQRDQYLPLKVIKDYLDAIDRGERPEDQQITAHVAPRLVSDATQAVSRSMELSELAKATGATERSLQELMSYGLIERKTRGFSETDVEIVTSCMQLARFGLDARYARMLKSAADRQMEIVERAIAPTAARRDGETQGRRMEMARELSEICVNLNKVLVRSHLDVLDRRP</sequence>
<dbReference type="SMART" id="SM00422">
    <property type="entry name" value="HTH_MERR"/>
    <property type="match status" value="1"/>
</dbReference>
<dbReference type="EMBL" id="JAVDUI010000001">
    <property type="protein sequence ID" value="MDR6891342.1"/>
    <property type="molecule type" value="Genomic_DNA"/>
</dbReference>
<dbReference type="GO" id="GO:0003677">
    <property type="term" value="F:DNA binding"/>
    <property type="evidence" value="ECO:0007669"/>
    <property type="project" value="UniProtKB-KW"/>
</dbReference>
<dbReference type="AlphaFoldDB" id="A0AAE3YFL6"/>
<dbReference type="PROSITE" id="PS50937">
    <property type="entry name" value="HTH_MERR_2"/>
    <property type="match status" value="1"/>
</dbReference>
<evidence type="ECO:0000313" key="3">
    <source>
        <dbReference type="EMBL" id="MDR6891342.1"/>
    </source>
</evidence>
<gene>
    <name evidence="3" type="ORF">J2S35_000282</name>
</gene>
<evidence type="ECO:0000256" key="1">
    <source>
        <dbReference type="ARBA" id="ARBA00023125"/>
    </source>
</evidence>
<dbReference type="RefSeq" id="WP_309849030.1">
    <property type="nucleotide sequence ID" value="NZ_BAAAIU010000004.1"/>
</dbReference>
<dbReference type="SUPFAM" id="SSF46955">
    <property type="entry name" value="Putative DNA-binding domain"/>
    <property type="match status" value="1"/>
</dbReference>